<geneLocation type="plasmid" evidence="2">
    <name>unnamed1</name>
</geneLocation>
<gene>
    <name evidence="2" type="ORF">H2LOC_021165</name>
</gene>
<keyword evidence="1" id="KW-0812">Transmembrane</keyword>
<feature type="transmembrane region" description="Helical" evidence="1">
    <location>
        <begin position="93"/>
        <end position="112"/>
    </location>
</feature>
<proteinExistence type="predicted"/>
<dbReference type="EMBL" id="CP046053">
    <property type="protein sequence ID" value="QGM48296.1"/>
    <property type="molecule type" value="Genomic_DNA"/>
</dbReference>
<dbReference type="KEGG" id="mhey:H2LOC_021165"/>
<evidence type="ECO:0000313" key="3">
    <source>
        <dbReference type="Proteomes" id="UP000309061"/>
    </source>
</evidence>
<dbReference type="OrthoDB" id="129082at2"/>
<keyword evidence="2" id="KW-0614">Plasmid</keyword>
<keyword evidence="3" id="KW-1185">Reference proteome</keyword>
<evidence type="ECO:0000256" key="1">
    <source>
        <dbReference type="SAM" id="Phobius"/>
    </source>
</evidence>
<keyword evidence="1" id="KW-1133">Transmembrane helix</keyword>
<feature type="transmembrane region" description="Helical" evidence="1">
    <location>
        <begin position="12"/>
        <end position="29"/>
    </location>
</feature>
<sequence length="124" mass="13503">MKPITPSAHGYLDYVTVAVFLLAPKLLGLEGLPALLSWTLAGVHLALTLVTDFPLGWRPWLPFWIHGWIERIVGPALLLVAFLPKFSDGGSAFGFYLLMGLVIIAVGWLTDYSGGTKEALRPSL</sequence>
<feature type="transmembrane region" description="Helical" evidence="1">
    <location>
        <begin position="35"/>
        <end position="56"/>
    </location>
</feature>
<accession>A0A6B8KIU2</accession>
<dbReference type="AlphaFoldDB" id="A0A6B8KIU2"/>
<evidence type="ECO:0000313" key="2">
    <source>
        <dbReference type="EMBL" id="QGM48296.1"/>
    </source>
</evidence>
<feature type="transmembrane region" description="Helical" evidence="1">
    <location>
        <begin position="68"/>
        <end position="87"/>
    </location>
</feature>
<organism evidence="2 3">
    <name type="scientific">Methylocystis heyeri</name>
    <dbReference type="NCBI Taxonomy" id="391905"/>
    <lineage>
        <taxon>Bacteria</taxon>
        <taxon>Pseudomonadati</taxon>
        <taxon>Pseudomonadota</taxon>
        <taxon>Alphaproteobacteria</taxon>
        <taxon>Hyphomicrobiales</taxon>
        <taxon>Methylocystaceae</taxon>
        <taxon>Methylocystis</taxon>
    </lineage>
</organism>
<dbReference type="Proteomes" id="UP000309061">
    <property type="component" value="Plasmid unnamed1"/>
</dbReference>
<protein>
    <submittedName>
        <fullName evidence="2">Uncharacterized protein</fullName>
    </submittedName>
</protein>
<dbReference type="RefSeq" id="WP_136498174.1">
    <property type="nucleotide sequence ID" value="NZ_CP046053.1"/>
</dbReference>
<keyword evidence="1" id="KW-0472">Membrane</keyword>
<name>A0A6B8KIU2_9HYPH</name>
<reference evidence="2 3" key="1">
    <citation type="submission" date="2019-11" db="EMBL/GenBank/DDBJ databases">
        <title>The genome sequence of Methylocystis heyeri.</title>
        <authorList>
            <person name="Oshkin I.Y."/>
            <person name="Miroshnikov K."/>
            <person name="Dedysh S.N."/>
        </authorList>
    </citation>
    <scope>NUCLEOTIDE SEQUENCE [LARGE SCALE GENOMIC DNA]</scope>
    <source>
        <strain evidence="2 3">H2</strain>
        <plasmid evidence="2 3">unnamed1</plasmid>
    </source>
</reference>